<evidence type="ECO:0000313" key="3">
    <source>
        <dbReference type="EMBL" id="MFH0274731.1"/>
    </source>
</evidence>
<sequence length="83" mass="9310">MQPNNVNALPSSSDLTSSSTCQLINELRSKRNRINMSQEDLASFCDTSASHISKIENLRVVPRLDTFLRMCLALNVEVTILTR</sequence>
<dbReference type="PROSITE" id="PS50943">
    <property type="entry name" value="HTH_CROC1"/>
    <property type="match status" value="1"/>
</dbReference>
<dbReference type="Proteomes" id="UP001607221">
    <property type="component" value="Unassembled WGS sequence"/>
</dbReference>
<keyword evidence="5" id="KW-1185">Reference proteome</keyword>
<organism evidence="2 4">
    <name type="scientific">Vibrio jasicida</name>
    <dbReference type="NCBI Taxonomy" id="766224"/>
    <lineage>
        <taxon>Bacteria</taxon>
        <taxon>Pseudomonadati</taxon>
        <taxon>Pseudomonadota</taxon>
        <taxon>Gammaproteobacteria</taxon>
        <taxon>Vibrionales</taxon>
        <taxon>Vibrionaceae</taxon>
        <taxon>Vibrio</taxon>
    </lineage>
</organism>
<evidence type="ECO:0000313" key="5">
    <source>
        <dbReference type="Proteomes" id="UP001607221"/>
    </source>
</evidence>
<dbReference type="AlphaFoldDB" id="A0AAU9QYG5"/>
<proteinExistence type="predicted"/>
<dbReference type="Gene3D" id="1.10.260.40">
    <property type="entry name" value="lambda repressor-like DNA-binding domains"/>
    <property type="match status" value="1"/>
</dbReference>
<dbReference type="EMBL" id="JBIHSE010000002">
    <property type="protein sequence ID" value="MFH0274731.1"/>
    <property type="molecule type" value="Genomic_DNA"/>
</dbReference>
<dbReference type="InterPro" id="IPR001387">
    <property type="entry name" value="Cro/C1-type_HTH"/>
</dbReference>
<dbReference type="EMBL" id="CAKMUD010000127">
    <property type="protein sequence ID" value="CAH1603478.1"/>
    <property type="molecule type" value="Genomic_DNA"/>
</dbReference>
<name>A0AAU9QYG5_9VIBR</name>
<feature type="domain" description="HTH cro/C1-type" evidence="1">
    <location>
        <begin position="27"/>
        <end position="81"/>
    </location>
</feature>
<comment type="caution">
    <text evidence="2">The sequence shown here is derived from an EMBL/GenBank/DDBJ whole genome shotgun (WGS) entry which is preliminary data.</text>
</comment>
<evidence type="ECO:0000313" key="4">
    <source>
        <dbReference type="Proteomes" id="UP001295462"/>
    </source>
</evidence>
<reference evidence="2" key="1">
    <citation type="submission" date="2022-01" db="EMBL/GenBank/DDBJ databases">
        <authorList>
            <person name="Lagorce A."/>
        </authorList>
    </citation>
    <scope>NUCLEOTIDE SEQUENCE</scope>
    <source>
        <strain evidence="2">Th15_F1_A12</strain>
    </source>
</reference>
<reference evidence="3 5" key="2">
    <citation type="submission" date="2024-10" db="EMBL/GenBank/DDBJ databases">
        <authorList>
            <person name="Yibar A."/>
            <person name="Saticioglu I.B."/>
            <person name="Duman M."/>
            <person name="Ajmi N."/>
            <person name="Gurler F."/>
            <person name="Ay H."/>
            <person name="Onuk E."/>
            <person name="Guler S."/>
            <person name="Romalde J.L."/>
        </authorList>
    </citation>
    <scope>NUCLEOTIDE SEQUENCE [LARGE SCALE GENOMIC DNA]</scope>
    <source>
        <strain evidence="3 5">1-TCBS-A</strain>
    </source>
</reference>
<dbReference type="SUPFAM" id="SSF47413">
    <property type="entry name" value="lambda repressor-like DNA-binding domains"/>
    <property type="match status" value="1"/>
</dbReference>
<gene>
    <name evidence="3" type="ORF">ACGRHZ_26005</name>
    <name evidence="2" type="ORF">THF1A12_70197</name>
</gene>
<dbReference type="InterPro" id="IPR010982">
    <property type="entry name" value="Lambda_DNA-bd_dom_sf"/>
</dbReference>
<dbReference type="Proteomes" id="UP001295462">
    <property type="component" value="Unassembled WGS sequence"/>
</dbReference>
<evidence type="ECO:0000313" key="2">
    <source>
        <dbReference type="EMBL" id="CAH1603478.1"/>
    </source>
</evidence>
<dbReference type="GO" id="GO:0003677">
    <property type="term" value="F:DNA binding"/>
    <property type="evidence" value="ECO:0007669"/>
    <property type="project" value="InterPro"/>
</dbReference>
<dbReference type="CDD" id="cd00093">
    <property type="entry name" value="HTH_XRE"/>
    <property type="match status" value="1"/>
</dbReference>
<evidence type="ECO:0000259" key="1">
    <source>
        <dbReference type="PROSITE" id="PS50943"/>
    </source>
</evidence>
<dbReference type="Pfam" id="PF01381">
    <property type="entry name" value="HTH_3"/>
    <property type="match status" value="1"/>
</dbReference>
<protein>
    <submittedName>
        <fullName evidence="3">Helix-turn-helix domain-containing protein</fullName>
    </submittedName>
</protein>
<dbReference type="RefSeq" id="WP_080774282.1">
    <property type="nucleotide sequence ID" value="NZ_BBLA01000007.1"/>
</dbReference>
<dbReference type="SMART" id="SM00530">
    <property type="entry name" value="HTH_XRE"/>
    <property type="match status" value="1"/>
</dbReference>
<accession>A0AAU9QYG5</accession>